<dbReference type="SUPFAM" id="SSF48452">
    <property type="entry name" value="TPR-like"/>
    <property type="match status" value="1"/>
</dbReference>
<evidence type="ECO:0000313" key="1">
    <source>
        <dbReference type="EMBL" id="KKL28883.1"/>
    </source>
</evidence>
<dbReference type="EMBL" id="LAZR01034939">
    <property type="protein sequence ID" value="KKL28883.1"/>
    <property type="molecule type" value="Genomic_DNA"/>
</dbReference>
<organism evidence="1">
    <name type="scientific">marine sediment metagenome</name>
    <dbReference type="NCBI Taxonomy" id="412755"/>
    <lineage>
        <taxon>unclassified sequences</taxon>
        <taxon>metagenomes</taxon>
        <taxon>ecological metagenomes</taxon>
    </lineage>
</organism>
<dbReference type="SMART" id="SM00028">
    <property type="entry name" value="TPR"/>
    <property type="match status" value="2"/>
</dbReference>
<comment type="caution">
    <text evidence="1">The sequence shown here is derived from an EMBL/GenBank/DDBJ whole genome shotgun (WGS) entry which is preliminary data.</text>
</comment>
<reference evidence="1" key="1">
    <citation type="journal article" date="2015" name="Nature">
        <title>Complex archaea that bridge the gap between prokaryotes and eukaryotes.</title>
        <authorList>
            <person name="Spang A."/>
            <person name="Saw J.H."/>
            <person name="Jorgensen S.L."/>
            <person name="Zaremba-Niedzwiedzka K."/>
            <person name="Martijn J."/>
            <person name="Lind A.E."/>
            <person name="van Eijk R."/>
            <person name="Schleper C."/>
            <person name="Guy L."/>
            <person name="Ettema T.J."/>
        </authorList>
    </citation>
    <scope>NUCLEOTIDE SEQUENCE</scope>
</reference>
<name>A0A0F9EYK0_9ZZZZ</name>
<accession>A0A0F9EYK0</accession>
<gene>
    <name evidence="1" type="ORF">LCGC14_2370690</name>
</gene>
<sequence length="255" mass="29506">MEILSKSGDVDPEFKWVQKTEEGAHDFESGHFTAAADKWETAHGFTHGFDAGDPRRASSLNNLAIAFRIRQNFKEAEGLYQSALEGWQSGLHWVKKMHLEQRARSSLFHLRMEHKHRKKYDEMARRKYEELLHVGRAGTLNNLAELYHSTDRIHDARRIYREALRERSNSIPERGDVATIIQRNLSSLSEKTVKQPDSIVLSYDHLKESMLFIPKAERNGWIVDKPPEFTDEGRLMAAILLMHLIDHTYLSSSNL</sequence>
<dbReference type="Pfam" id="PF13374">
    <property type="entry name" value="TPR_10"/>
    <property type="match status" value="2"/>
</dbReference>
<proteinExistence type="predicted"/>
<evidence type="ECO:0008006" key="2">
    <source>
        <dbReference type="Google" id="ProtNLM"/>
    </source>
</evidence>
<dbReference type="Gene3D" id="1.25.40.10">
    <property type="entry name" value="Tetratricopeptide repeat domain"/>
    <property type="match status" value="1"/>
</dbReference>
<protein>
    <recommendedName>
        <fullName evidence="2">MalT-like TPR region domain-containing protein</fullName>
    </recommendedName>
</protein>
<dbReference type="InterPro" id="IPR019734">
    <property type="entry name" value="TPR_rpt"/>
</dbReference>
<dbReference type="AlphaFoldDB" id="A0A0F9EYK0"/>
<dbReference type="InterPro" id="IPR011990">
    <property type="entry name" value="TPR-like_helical_dom_sf"/>
</dbReference>